<comment type="caution">
    <text evidence="3">The sequence shown here is derived from an EMBL/GenBank/DDBJ whole genome shotgun (WGS) entry which is preliminary data.</text>
</comment>
<keyword evidence="4" id="KW-1185">Reference proteome</keyword>
<gene>
    <name evidence="3" type="ORF">PY091_03395</name>
</gene>
<evidence type="ECO:0000256" key="1">
    <source>
        <dbReference type="ARBA" id="ARBA00006594"/>
    </source>
</evidence>
<dbReference type="InterPro" id="IPR029063">
    <property type="entry name" value="SAM-dependent_MTases_sf"/>
</dbReference>
<dbReference type="Gene3D" id="3.40.50.150">
    <property type="entry name" value="Vaccinia Virus protein VP39"/>
    <property type="match status" value="1"/>
</dbReference>
<sequence>MVVLVLTGPYRTRGTKDKFSCVASLDEVAKNDYNLNISRYVDTFEEEEPVDLDQVAADLQSLQKDLSETNAMIADFCQQLNLKTPF</sequence>
<dbReference type="GO" id="GO:0008168">
    <property type="term" value="F:methyltransferase activity"/>
    <property type="evidence" value="ECO:0007669"/>
    <property type="project" value="UniProtKB-KW"/>
</dbReference>
<dbReference type="GO" id="GO:0032259">
    <property type="term" value="P:methylation"/>
    <property type="evidence" value="ECO:0007669"/>
    <property type="project" value="UniProtKB-KW"/>
</dbReference>
<dbReference type="Pfam" id="PF02384">
    <property type="entry name" value="N6_Mtase"/>
    <property type="match status" value="1"/>
</dbReference>
<accession>A0ABT5XK28</accession>
<reference evidence="3 4" key="1">
    <citation type="submission" date="2023-03" db="EMBL/GenBank/DDBJ databases">
        <title>Muricauda XX sp. nov. and Muricauda XXX sp. nov., two novel species isolated from Okinawa Trough.</title>
        <authorList>
            <person name="Cao W."/>
            <person name="Deng X."/>
        </authorList>
    </citation>
    <scope>NUCLEOTIDE SEQUENCE [LARGE SCALE GENOMIC DNA]</scope>
    <source>
        <strain evidence="3 4">81s02</strain>
    </source>
</reference>
<keyword evidence="3" id="KW-0489">Methyltransferase</keyword>
<organism evidence="3 4">
    <name type="scientific">Flagellimonas okinawensis</name>
    <dbReference type="NCBI Taxonomy" id="3031324"/>
    <lineage>
        <taxon>Bacteria</taxon>
        <taxon>Pseudomonadati</taxon>
        <taxon>Bacteroidota</taxon>
        <taxon>Flavobacteriia</taxon>
        <taxon>Flavobacteriales</taxon>
        <taxon>Flavobacteriaceae</taxon>
        <taxon>Flagellimonas</taxon>
    </lineage>
</organism>
<feature type="domain" description="DNA methylase adenine-specific" evidence="2">
    <location>
        <begin position="10"/>
        <end position="48"/>
    </location>
</feature>
<proteinExistence type="inferred from homology"/>
<evidence type="ECO:0000313" key="4">
    <source>
        <dbReference type="Proteomes" id="UP001217083"/>
    </source>
</evidence>
<protein>
    <submittedName>
        <fullName evidence="3">N-6 DNA methylase</fullName>
    </submittedName>
</protein>
<keyword evidence="3" id="KW-0808">Transferase</keyword>
<dbReference type="EMBL" id="JARFVA010000001">
    <property type="protein sequence ID" value="MDF0706248.1"/>
    <property type="molecule type" value="Genomic_DNA"/>
</dbReference>
<comment type="similarity">
    <text evidence="1">Belongs to the N(4)/N(6)-methyltransferase family.</text>
</comment>
<dbReference type="Proteomes" id="UP001217083">
    <property type="component" value="Unassembled WGS sequence"/>
</dbReference>
<dbReference type="SUPFAM" id="SSF53335">
    <property type="entry name" value="S-adenosyl-L-methionine-dependent methyltransferases"/>
    <property type="match status" value="1"/>
</dbReference>
<name>A0ABT5XK28_9FLAO</name>
<evidence type="ECO:0000259" key="2">
    <source>
        <dbReference type="Pfam" id="PF02384"/>
    </source>
</evidence>
<dbReference type="InterPro" id="IPR003356">
    <property type="entry name" value="DNA_methylase_A-5"/>
</dbReference>
<evidence type="ECO:0000313" key="3">
    <source>
        <dbReference type="EMBL" id="MDF0706248.1"/>
    </source>
</evidence>